<feature type="signal peptide" evidence="3">
    <location>
        <begin position="1"/>
        <end position="17"/>
    </location>
</feature>
<feature type="transmembrane region" description="Helical" evidence="2">
    <location>
        <begin position="102"/>
        <end position="124"/>
    </location>
</feature>
<dbReference type="Proteomes" id="UP001589610">
    <property type="component" value="Unassembled WGS sequence"/>
</dbReference>
<sequence>MSVGAAMPLAASATASAATGLPTSAAEQVPYPPSPNEDVSSIKQENDTANNINLRDRENNHRRDREGNGGFSDGCEGDCSDGCGEGCRADPVAKLPFTGTPVATVALLGGGLLAAGAVVTLISVRRRRSASAE</sequence>
<evidence type="ECO:0000313" key="4">
    <source>
        <dbReference type="EMBL" id="MFB9681826.1"/>
    </source>
</evidence>
<keyword evidence="5" id="KW-1185">Reference proteome</keyword>
<protein>
    <recommendedName>
        <fullName evidence="6">Gram-positive cocci surface proteins LPxTG domain-containing protein</fullName>
    </recommendedName>
</protein>
<name>A0ABV5TU85_9ACTN</name>
<evidence type="ECO:0000256" key="1">
    <source>
        <dbReference type="SAM" id="MobiDB-lite"/>
    </source>
</evidence>
<keyword evidence="2" id="KW-1133">Transmembrane helix</keyword>
<comment type="caution">
    <text evidence="4">The sequence shown here is derived from an EMBL/GenBank/DDBJ whole genome shotgun (WGS) entry which is preliminary data.</text>
</comment>
<feature type="region of interest" description="Disordered" evidence="1">
    <location>
        <begin position="1"/>
        <end position="75"/>
    </location>
</feature>
<feature type="compositionally biased region" description="Basic and acidic residues" evidence="1">
    <location>
        <begin position="54"/>
        <end position="67"/>
    </location>
</feature>
<feature type="compositionally biased region" description="Low complexity" evidence="1">
    <location>
        <begin position="1"/>
        <end position="26"/>
    </location>
</feature>
<evidence type="ECO:0000256" key="2">
    <source>
        <dbReference type="SAM" id="Phobius"/>
    </source>
</evidence>
<dbReference type="EMBL" id="JBHMBS010000039">
    <property type="protein sequence ID" value="MFB9681826.1"/>
    <property type="molecule type" value="Genomic_DNA"/>
</dbReference>
<organism evidence="4 5">
    <name type="scientific">Streptosporangium vulgare</name>
    <dbReference type="NCBI Taxonomy" id="46190"/>
    <lineage>
        <taxon>Bacteria</taxon>
        <taxon>Bacillati</taxon>
        <taxon>Actinomycetota</taxon>
        <taxon>Actinomycetes</taxon>
        <taxon>Streptosporangiales</taxon>
        <taxon>Streptosporangiaceae</taxon>
        <taxon>Streptosporangium</taxon>
    </lineage>
</organism>
<keyword evidence="2" id="KW-0812">Transmembrane</keyword>
<keyword evidence="2" id="KW-0472">Membrane</keyword>
<proteinExistence type="predicted"/>
<evidence type="ECO:0008006" key="6">
    <source>
        <dbReference type="Google" id="ProtNLM"/>
    </source>
</evidence>
<gene>
    <name evidence="4" type="ORF">ACFFRH_40680</name>
</gene>
<evidence type="ECO:0000256" key="3">
    <source>
        <dbReference type="SAM" id="SignalP"/>
    </source>
</evidence>
<dbReference type="RefSeq" id="WP_344748481.1">
    <property type="nucleotide sequence ID" value="NZ_BAAAWW010000160.1"/>
</dbReference>
<feature type="compositionally biased region" description="Polar residues" evidence="1">
    <location>
        <begin position="37"/>
        <end position="53"/>
    </location>
</feature>
<evidence type="ECO:0000313" key="5">
    <source>
        <dbReference type="Proteomes" id="UP001589610"/>
    </source>
</evidence>
<reference evidence="4 5" key="1">
    <citation type="submission" date="2024-09" db="EMBL/GenBank/DDBJ databases">
        <authorList>
            <person name="Sun Q."/>
            <person name="Mori K."/>
        </authorList>
    </citation>
    <scope>NUCLEOTIDE SEQUENCE [LARGE SCALE GENOMIC DNA]</scope>
    <source>
        <strain evidence="4 5">JCM 3028</strain>
    </source>
</reference>
<feature type="chain" id="PRO_5046673585" description="Gram-positive cocci surface proteins LPxTG domain-containing protein" evidence="3">
    <location>
        <begin position="18"/>
        <end position="133"/>
    </location>
</feature>
<keyword evidence="3" id="KW-0732">Signal</keyword>
<accession>A0ABV5TU85</accession>